<dbReference type="Pfam" id="PF00010">
    <property type="entry name" value="HLH"/>
    <property type="match status" value="1"/>
</dbReference>
<evidence type="ECO:0000313" key="9">
    <source>
        <dbReference type="Proteomes" id="UP000187203"/>
    </source>
</evidence>
<evidence type="ECO:0000256" key="2">
    <source>
        <dbReference type="ARBA" id="ARBA00023015"/>
    </source>
</evidence>
<dbReference type="AlphaFoldDB" id="A0A1R3IJ62"/>
<dbReference type="PANTHER" id="PTHR16223:SF49">
    <property type="entry name" value="TRANSCRIPTION FACTOR BHLH52-RELATED"/>
    <property type="match status" value="1"/>
</dbReference>
<dbReference type="PANTHER" id="PTHR16223">
    <property type="entry name" value="TRANSCRIPTION FACTOR BHLH83-RELATED"/>
    <property type="match status" value="1"/>
</dbReference>
<accession>A0A1R3IJ62</accession>
<dbReference type="SMART" id="SM00353">
    <property type="entry name" value="HLH"/>
    <property type="match status" value="1"/>
</dbReference>
<dbReference type="STRING" id="93759.A0A1R3IJ62"/>
<dbReference type="GO" id="GO:0000978">
    <property type="term" value="F:RNA polymerase II cis-regulatory region sequence-specific DNA binding"/>
    <property type="evidence" value="ECO:0007669"/>
    <property type="project" value="TreeGrafter"/>
</dbReference>
<dbReference type="InterPro" id="IPR036638">
    <property type="entry name" value="HLH_DNA-bd_sf"/>
</dbReference>
<name>A0A1R3IJ62_9ROSI</name>
<dbReference type="PROSITE" id="PS50888">
    <property type="entry name" value="BHLH"/>
    <property type="match status" value="1"/>
</dbReference>
<evidence type="ECO:0000256" key="4">
    <source>
        <dbReference type="ARBA" id="ARBA00023163"/>
    </source>
</evidence>
<evidence type="ECO:0000256" key="3">
    <source>
        <dbReference type="ARBA" id="ARBA00023125"/>
    </source>
</evidence>
<dbReference type="InterPro" id="IPR045843">
    <property type="entry name" value="IND-like"/>
</dbReference>
<dbReference type="InterPro" id="IPR011598">
    <property type="entry name" value="bHLH_dom"/>
</dbReference>
<comment type="caution">
    <text evidence="8">The sequence shown here is derived from an EMBL/GenBank/DDBJ whole genome shotgun (WGS) entry which is preliminary data.</text>
</comment>
<dbReference type="SUPFAM" id="SSF47459">
    <property type="entry name" value="HLH, helix-loop-helix DNA-binding domain"/>
    <property type="match status" value="1"/>
</dbReference>
<evidence type="ECO:0000256" key="1">
    <source>
        <dbReference type="ARBA" id="ARBA00004123"/>
    </source>
</evidence>
<keyword evidence="3" id="KW-0238">DNA-binding</keyword>
<protein>
    <recommendedName>
        <fullName evidence="7">BHLH domain-containing protein</fullName>
    </recommendedName>
</protein>
<gene>
    <name evidence="8" type="ORF">COLO4_22896</name>
</gene>
<dbReference type="GO" id="GO:0046983">
    <property type="term" value="F:protein dimerization activity"/>
    <property type="evidence" value="ECO:0007669"/>
    <property type="project" value="InterPro"/>
</dbReference>
<dbReference type="GO" id="GO:0000981">
    <property type="term" value="F:DNA-binding transcription factor activity, RNA polymerase II-specific"/>
    <property type="evidence" value="ECO:0007669"/>
    <property type="project" value="TreeGrafter"/>
</dbReference>
<feature type="domain" description="BHLH" evidence="7">
    <location>
        <begin position="154"/>
        <end position="203"/>
    </location>
</feature>
<keyword evidence="4" id="KW-0804">Transcription</keyword>
<keyword evidence="9" id="KW-1185">Reference proteome</keyword>
<evidence type="ECO:0000259" key="7">
    <source>
        <dbReference type="PROSITE" id="PS50888"/>
    </source>
</evidence>
<proteinExistence type="predicted"/>
<evidence type="ECO:0000313" key="8">
    <source>
        <dbReference type="EMBL" id="OMO82632.1"/>
    </source>
</evidence>
<dbReference type="Proteomes" id="UP000187203">
    <property type="component" value="Unassembled WGS sequence"/>
</dbReference>
<keyword evidence="5" id="KW-0539">Nucleus</keyword>
<feature type="region of interest" description="Disordered" evidence="6">
    <location>
        <begin position="144"/>
        <end position="168"/>
    </location>
</feature>
<organism evidence="8 9">
    <name type="scientific">Corchorus olitorius</name>
    <dbReference type="NCBI Taxonomy" id="93759"/>
    <lineage>
        <taxon>Eukaryota</taxon>
        <taxon>Viridiplantae</taxon>
        <taxon>Streptophyta</taxon>
        <taxon>Embryophyta</taxon>
        <taxon>Tracheophyta</taxon>
        <taxon>Spermatophyta</taxon>
        <taxon>Magnoliopsida</taxon>
        <taxon>eudicotyledons</taxon>
        <taxon>Gunneridae</taxon>
        <taxon>Pentapetalae</taxon>
        <taxon>rosids</taxon>
        <taxon>malvids</taxon>
        <taxon>Malvales</taxon>
        <taxon>Malvaceae</taxon>
        <taxon>Grewioideae</taxon>
        <taxon>Apeibeae</taxon>
        <taxon>Corchorus</taxon>
    </lineage>
</organism>
<sequence length="287" mass="31874">MFNPEISSFQAEREPPGHGGLDYLSGFEFDSNLLLFDTTTSFVDPFLHNGLHFSPSEDPYNNCKFFPLQQFYDPFEFEFSQCQKFTANSNYYCSNPNLSRINDHNSFFTAAGGSNIPNPLPLSTLSSNCDDKLDNGKKTSGCSAGAGAGAANSSNLSSQSMAARQRRRKITNKTQELGKLIPGAHKMNTAQMLQAAYKYVKFLQAQVALLQPLLISSIHQGAGEEALMQSQQQLQNLLASQAIQEKLYSEEKCLVPKHFLQALVNDYQIDESKPLIIEDINRLLASH</sequence>
<evidence type="ECO:0000256" key="6">
    <source>
        <dbReference type="SAM" id="MobiDB-lite"/>
    </source>
</evidence>
<comment type="subcellular location">
    <subcellularLocation>
        <location evidence="1">Nucleus</location>
    </subcellularLocation>
</comment>
<dbReference type="Gene3D" id="4.10.280.10">
    <property type="entry name" value="Helix-loop-helix DNA-binding domain"/>
    <property type="match status" value="1"/>
</dbReference>
<dbReference type="OrthoDB" id="999547at2759"/>
<dbReference type="EMBL" id="AWUE01018097">
    <property type="protein sequence ID" value="OMO82632.1"/>
    <property type="molecule type" value="Genomic_DNA"/>
</dbReference>
<keyword evidence="2" id="KW-0805">Transcription regulation</keyword>
<dbReference type="GO" id="GO:0005634">
    <property type="term" value="C:nucleus"/>
    <property type="evidence" value="ECO:0007669"/>
    <property type="project" value="UniProtKB-SubCell"/>
</dbReference>
<feature type="compositionally biased region" description="Low complexity" evidence="6">
    <location>
        <begin position="144"/>
        <end position="163"/>
    </location>
</feature>
<reference evidence="9" key="1">
    <citation type="submission" date="2013-09" db="EMBL/GenBank/DDBJ databases">
        <title>Corchorus olitorius genome sequencing.</title>
        <authorList>
            <person name="Alam M."/>
            <person name="Haque M.S."/>
            <person name="Islam M.S."/>
            <person name="Emdad E.M."/>
            <person name="Islam M.M."/>
            <person name="Ahmed B."/>
            <person name="Halim A."/>
            <person name="Hossen Q.M.M."/>
            <person name="Hossain M.Z."/>
            <person name="Ahmed R."/>
            <person name="Khan M.M."/>
            <person name="Islam R."/>
            <person name="Rashid M.M."/>
            <person name="Khan S.A."/>
            <person name="Rahman M.S."/>
            <person name="Alam M."/>
            <person name="Yahiya A.S."/>
            <person name="Khan M.S."/>
            <person name="Azam M.S."/>
            <person name="Haque T."/>
            <person name="Lashkar M.Z.H."/>
            <person name="Akhand A.I."/>
            <person name="Morshed G."/>
            <person name="Roy S."/>
            <person name="Uddin K.S."/>
            <person name="Rabeya T."/>
            <person name="Hossain A.S."/>
            <person name="Chowdhury A."/>
            <person name="Snigdha A.R."/>
            <person name="Mortoza M.S."/>
            <person name="Matin S.A."/>
            <person name="Hoque S.M.E."/>
            <person name="Islam M.K."/>
            <person name="Roy D.K."/>
            <person name="Haider R."/>
            <person name="Moosa M.M."/>
            <person name="Elias S.M."/>
            <person name="Hasan A.M."/>
            <person name="Jahan S."/>
            <person name="Shafiuddin M."/>
            <person name="Mahmood N."/>
            <person name="Shommy N.S."/>
        </authorList>
    </citation>
    <scope>NUCLEOTIDE SEQUENCE [LARGE SCALE GENOMIC DNA]</scope>
    <source>
        <strain evidence="9">cv. O-4</strain>
    </source>
</reference>
<evidence type="ECO:0000256" key="5">
    <source>
        <dbReference type="ARBA" id="ARBA00023242"/>
    </source>
</evidence>